<dbReference type="EMBL" id="CP012040">
    <property type="protein sequence ID" value="AKP53157.1"/>
    <property type="molecule type" value="Genomic_DNA"/>
</dbReference>
<dbReference type="PANTHER" id="PTHR30536:SF5">
    <property type="entry name" value="ALTRONATE DEHYDRATASE"/>
    <property type="match status" value="1"/>
</dbReference>
<dbReference type="PATRIC" id="fig|320787.5.peg.4142"/>
<reference evidence="4 5" key="1">
    <citation type="submission" date="2015-07" db="EMBL/GenBank/DDBJ databases">
        <authorList>
            <person name="Kim K.M."/>
        </authorList>
    </citation>
    <scope>NUCLEOTIDE SEQUENCE [LARGE SCALE GENOMIC DNA]</scope>
    <source>
        <strain evidence="4 5">KCTC 12363</strain>
    </source>
</reference>
<dbReference type="GO" id="GO:0016829">
    <property type="term" value="F:lyase activity"/>
    <property type="evidence" value="ECO:0007669"/>
    <property type="project" value="UniProtKB-KW"/>
</dbReference>
<accession>A0A0H4PXM7</accession>
<dbReference type="InterPro" id="IPR052172">
    <property type="entry name" value="UxaA_altronate/galactarate_dh"/>
</dbReference>
<organism evidence="4 5">
    <name type="scientific">Cyclobacterium amurskyense</name>
    <dbReference type="NCBI Taxonomy" id="320787"/>
    <lineage>
        <taxon>Bacteria</taxon>
        <taxon>Pseudomonadati</taxon>
        <taxon>Bacteroidota</taxon>
        <taxon>Cytophagia</taxon>
        <taxon>Cytophagales</taxon>
        <taxon>Cyclobacteriaceae</taxon>
        <taxon>Cyclobacterium</taxon>
    </lineage>
</organism>
<dbReference type="Gene3D" id="2.30.130.110">
    <property type="match status" value="1"/>
</dbReference>
<dbReference type="GO" id="GO:0019698">
    <property type="term" value="P:D-galacturonate catabolic process"/>
    <property type="evidence" value="ECO:0007669"/>
    <property type="project" value="TreeGrafter"/>
</dbReference>
<evidence type="ECO:0000256" key="1">
    <source>
        <dbReference type="ARBA" id="ARBA00010986"/>
    </source>
</evidence>
<dbReference type="OrthoDB" id="9804574at2"/>
<name>A0A0H4PXM7_9BACT</name>
<dbReference type="InterPro" id="IPR007392">
    <property type="entry name" value="GD_AH_second"/>
</dbReference>
<gene>
    <name evidence="4" type="ORF">CA2015_3785</name>
</gene>
<dbReference type="RefSeq" id="WP_053086716.1">
    <property type="nucleotide sequence ID" value="NZ_CP012040.1"/>
</dbReference>
<sequence>MVHKVLRIHPDDNVLVALTDLKKGEIIKFENNEITLKSSVNAKHKFTISDLNQGDKVYMYGIIVGKALSPIPSGDVITTSNLAHQTATYTGQRKAFKWNAPDVSKWKNRTFDGFHRPDGQVGTANYWLVVPLVFCENRNIEIMKQAFVEELGFAKPNPYKSFVKQMKQLYLNGDKEGLQQVGVETLEQAGEEKLFKNLDGIKFLTHNGGCGGTRQDSEALCALIAGYINNPNVAGATILSLGCQNAQPAILKEKLANINPDLKKPVIILEQQEEGTEPQLLTKAIQSTFLAMTEADQLVREPAPLSQLTIGLECGGSDGFSGISANPSLGQVSDILAALGGKTILSEFPELCGVEQELINRCTTDENAAKFVKLMRAYSASAEAVGSGFDMNPSPGNIKDGLITDAIKSAGAAKKGGTSPIEDILDYTEIVTKPGLSLLCSPGNDVESTTAMAGSGANIILFTTGLGTPTGNPITPVIKVSSNHKLSERMSDIIDVDTGGIISGEKTIPEMGDELMEHIIQVASGKIKAKAVLLNQDDFIPWKRGVSL</sequence>
<dbReference type="Pfam" id="PF04295">
    <property type="entry name" value="GD_AH_second"/>
    <property type="match status" value="1"/>
</dbReference>
<keyword evidence="4" id="KW-0378">Hydrolase</keyword>
<dbReference type="InterPro" id="IPR048332">
    <property type="entry name" value="GD_AH_C"/>
</dbReference>
<evidence type="ECO:0000256" key="2">
    <source>
        <dbReference type="ARBA" id="ARBA00023239"/>
    </source>
</evidence>
<dbReference type="Pfam" id="PF20629">
    <property type="entry name" value="GD_AH_C"/>
    <property type="match status" value="1"/>
</dbReference>
<dbReference type="KEGG" id="camu:CA2015_3785"/>
<evidence type="ECO:0000313" key="5">
    <source>
        <dbReference type="Proteomes" id="UP000036520"/>
    </source>
</evidence>
<feature type="domain" description="SAF" evidence="3">
    <location>
        <begin position="12"/>
        <end position="83"/>
    </location>
</feature>
<evidence type="ECO:0000313" key="4">
    <source>
        <dbReference type="EMBL" id="AKP53157.1"/>
    </source>
</evidence>
<dbReference type="CDD" id="cd11613">
    <property type="entry name" value="SAF_AH_GD"/>
    <property type="match status" value="1"/>
</dbReference>
<keyword evidence="5" id="KW-1185">Reference proteome</keyword>
<comment type="similarity">
    <text evidence="1">Belongs to the UxaA family.</text>
</comment>
<proteinExistence type="inferred from homology"/>
<dbReference type="STRING" id="320787.CA2015_3785"/>
<dbReference type="Pfam" id="PF08666">
    <property type="entry name" value="SAF"/>
    <property type="match status" value="1"/>
</dbReference>
<dbReference type="SMART" id="SM00858">
    <property type="entry name" value="SAF"/>
    <property type="match status" value="1"/>
</dbReference>
<dbReference type="Proteomes" id="UP000036520">
    <property type="component" value="Chromosome"/>
</dbReference>
<evidence type="ECO:0000259" key="3">
    <source>
        <dbReference type="SMART" id="SM00858"/>
    </source>
</evidence>
<protein>
    <submittedName>
        <fullName evidence="4">Altronate hydrolase</fullName>
    </submittedName>
</protein>
<keyword evidence="2" id="KW-0456">Lyase</keyword>
<dbReference type="AlphaFoldDB" id="A0A0H4PXM7"/>
<dbReference type="InterPro" id="IPR013974">
    <property type="entry name" value="SAF"/>
</dbReference>
<dbReference type="InterPro" id="IPR044144">
    <property type="entry name" value="SAF_UxaA/GarD"/>
</dbReference>
<dbReference type="GO" id="GO:0016787">
    <property type="term" value="F:hydrolase activity"/>
    <property type="evidence" value="ECO:0007669"/>
    <property type="project" value="UniProtKB-KW"/>
</dbReference>
<dbReference type="PANTHER" id="PTHR30536">
    <property type="entry name" value="ALTRONATE/GALACTARATE DEHYDRATASE"/>
    <property type="match status" value="1"/>
</dbReference>